<evidence type="ECO:0000256" key="2">
    <source>
        <dbReference type="SAM" id="Phobius"/>
    </source>
</evidence>
<evidence type="ECO:0000256" key="1">
    <source>
        <dbReference type="ARBA" id="ARBA00004651"/>
    </source>
</evidence>
<keyword evidence="2" id="KW-0472">Membrane</keyword>
<dbReference type="Proteomes" id="UP000736583">
    <property type="component" value="Unassembled WGS sequence"/>
</dbReference>
<feature type="transmembrane region" description="Helical" evidence="2">
    <location>
        <begin position="54"/>
        <end position="75"/>
    </location>
</feature>
<sequence>MKIKGFKNLKKNFNKNALLYLGGISFFYICMGAFNMLQGIYIKELNVDEGFLGLILSLKTFALAIFSIPCAMIVNKIGKKKGILLTMTIVPLIIILQGISQDKWIILILSILQGGANSFMMVSEGPFFMENTNSRNRIKLFSYSFADNVFSTMFGYFIFGQISGGFIRLFGDIKALRYSIIISGLLGLTSIFFIIFIKDNKACVVEDRSMFFKNIAKISKKKYPLKFLVYNLIIGFGAGLVVPYFNVYLKYKVNASTEQIGFIMSLAQAAMGIGGLITPYMAAKYGRIKTIIICQVASIPFLMLIALPPNIVIVAGALFIRNGLMNMAGPVVGNLSMELIEENERSIFASINNISNNLSRALSAVVGGFIMNKFSHGYEVPYFITSIMYIIATVYFYKSFRGFDKKSKDLEERKTSKAAIV</sequence>
<dbReference type="PANTHER" id="PTHR23520">
    <property type="entry name" value="TRANSPORTER, PUTATIVE (AFU_ORTHOLOGUE AFUA_3G04000)-RELATED"/>
    <property type="match status" value="1"/>
</dbReference>
<feature type="transmembrane region" description="Helical" evidence="2">
    <location>
        <begin position="380"/>
        <end position="397"/>
    </location>
</feature>
<evidence type="ECO:0000313" key="5">
    <source>
        <dbReference type="Proteomes" id="UP000736583"/>
    </source>
</evidence>
<feature type="transmembrane region" description="Helical" evidence="2">
    <location>
        <begin position="227"/>
        <end position="248"/>
    </location>
</feature>
<feature type="domain" description="Major facilitator superfamily (MFS) profile" evidence="3">
    <location>
        <begin position="16"/>
        <end position="404"/>
    </location>
</feature>
<name>A0ABS6F0G1_9CLOT</name>
<proteinExistence type="predicted"/>
<dbReference type="RefSeq" id="WP_216456889.1">
    <property type="nucleotide sequence ID" value="NZ_JAHLQL010000002.1"/>
</dbReference>
<feature type="transmembrane region" description="Helical" evidence="2">
    <location>
        <begin position="149"/>
        <end position="170"/>
    </location>
</feature>
<protein>
    <submittedName>
        <fullName evidence="4">MFS transporter</fullName>
    </submittedName>
</protein>
<accession>A0ABS6F0G1</accession>
<comment type="caution">
    <text evidence="4">The sequence shown here is derived from an EMBL/GenBank/DDBJ whole genome shotgun (WGS) entry which is preliminary data.</text>
</comment>
<feature type="transmembrane region" description="Helical" evidence="2">
    <location>
        <begin position="176"/>
        <end position="197"/>
    </location>
</feature>
<feature type="transmembrane region" description="Helical" evidence="2">
    <location>
        <begin position="260"/>
        <end position="280"/>
    </location>
</feature>
<evidence type="ECO:0000313" key="4">
    <source>
        <dbReference type="EMBL" id="MBU5591987.1"/>
    </source>
</evidence>
<keyword evidence="2" id="KW-1133">Transmembrane helix</keyword>
<keyword evidence="2" id="KW-0812">Transmembrane</keyword>
<dbReference type="PROSITE" id="PS50850">
    <property type="entry name" value="MFS"/>
    <property type="match status" value="1"/>
</dbReference>
<dbReference type="EMBL" id="JAHLQL010000002">
    <property type="protein sequence ID" value="MBU5591987.1"/>
    <property type="molecule type" value="Genomic_DNA"/>
</dbReference>
<feature type="transmembrane region" description="Helical" evidence="2">
    <location>
        <begin position="292"/>
        <end position="320"/>
    </location>
</feature>
<dbReference type="Pfam" id="PF07690">
    <property type="entry name" value="MFS_1"/>
    <property type="match status" value="2"/>
</dbReference>
<dbReference type="InterPro" id="IPR020846">
    <property type="entry name" value="MFS_dom"/>
</dbReference>
<keyword evidence="5" id="KW-1185">Reference proteome</keyword>
<dbReference type="InterPro" id="IPR011701">
    <property type="entry name" value="MFS"/>
</dbReference>
<reference evidence="4 5" key="1">
    <citation type="submission" date="2021-06" db="EMBL/GenBank/DDBJ databases">
        <authorList>
            <person name="Sun Q."/>
            <person name="Li D."/>
        </authorList>
    </citation>
    <scope>NUCLEOTIDE SEQUENCE [LARGE SCALE GENOMIC DNA]</scope>
    <source>
        <strain evidence="4 5">MSJ-4</strain>
    </source>
</reference>
<organism evidence="4 5">
    <name type="scientific">Clostridium simiarum</name>
    <dbReference type="NCBI Taxonomy" id="2841506"/>
    <lineage>
        <taxon>Bacteria</taxon>
        <taxon>Bacillati</taxon>
        <taxon>Bacillota</taxon>
        <taxon>Clostridia</taxon>
        <taxon>Eubacteriales</taxon>
        <taxon>Clostridiaceae</taxon>
        <taxon>Clostridium</taxon>
    </lineage>
</organism>
<comment type="subcellular location">
    <subcellularLocation>
        <location evidence="1">Cell membrane</location>
        <topology evidence="1">Multi-pass membrane protein</topology>
    </subcellularLocation>
</comment>
<feature type="transmembrane region" description="Helical" evidence="2">
    <location>
        <begin position="20"/>
        <end position="42"/>
    </location>
</feature>
<feature type="transmembrane region" description="Helical" evidence="2">
    <location>
        <begin position="82"/>
        <end position="99"/>
    </location>
</feature>
<dbReference type="PANTHER" id="PTHR23520:SF5">
    <property type="entry name" value="TRANSPORTER, PUTATIVE (AFU_ORTHOLOGUE AFUA_3G04000)-RELATED"/>
    <property type="match status" value="1"/>
</dbReference>
<gene>
    <name evidence="4" type="ORF">KQI89_09420</name>
</gene>
<feature type="transmembrane region" description="Helical" evidence="2">
    <location>
        <begin position="105"/>
        <end position="128"/>
    </location>
</feature>
<evidence type="ECO:0000259" key="3">
    <source>
        <dbReference type="PROSITE" id="PS50850"/>
    </source>
</evidence>